<name>A0A068NWS4_FIMGI</name>
<keyword evidence="1 6" id="KW-0963">Cytoplasm</keyword>
<dbReference type="NCBIfam" id="NF002203">
    <property type="entry name" value="PRK01076.1"/>
    <property type="match status" value="1"/>
</dbReference>
<dbReference type="InterPro" id="IPR009308">
    <property type="entry name" value="Rhamnose_isomerase"/>
</dbReference>
<dbReference type="GO" id="GO:0005737">
    <property type="term" value="C:cytoplasm"/>
    <property type="evidence" value="ECO:0007669"/>
    <property type="project" value="UniProtKB-SubCell"/>
</dbReference>
<evidence type="ECO:0000256" key="3">
    <source>
        <dbReference type="ARBA" id="ARBA00023211"/>
    </source>
</evidence>
<comment type="cofactor">
    <cofactor evidence="6">
        <name>Mn(2+)</name>
        <dbReference type="ChEBI" id="CHEBI:29035"/>
    </cofactor>
    <text evidence="6">Binds 1 Mn(2+) ion per subunit.</text>
</comment>
<dbReference type="InterPro" id="IPR036237">
    <property type="entry name" value="Xyl_isomerase-like_sf"/>
</dbReference>
<evidence type="ECO:0000256" key="2">
    <source>
        <dbReference type="ARBA" id="ARBA00022723"/>
    </source>
</evidence>
<dbReference type="GO" id="GO:0019324">
    <property type="term" value="P:L-lyxose metabolic process"/>
    <property type="evidence" value="ECO:0007669"/>
    <property type="project" value="TreeGrafter"/>
</dbReference>
<feature type="binding site" evidence="6">
    <location>
        <position position="314"/>
    </location>
    <ligand>
        <name>Mn(2+)</name>
        <dbReference type="ChEBI" id="CHEBI:29035"/>
    </ligand>
</feature>
<feature type="binding site" evidence="6">
    <location>
        <position position="312"/>
    </location>
    <ligand>
        <name>Mn(2+)</name>
        <dbReference type="ChEBI" id="CHEBI:29035"/>
    </ligand>
</feature>
<dbReference type="HAMAP" id="MF_00541">
    <property type="entry name" value="RhaA"/>
    <property type="match status" value="1"/>
</dbReference>
<keyword evidence="5 6" id="KW-0684">Rhamnose metabolism</keyword>
<evidence type="ECO:0000256" key="1">
    <source>
        <dbReference type="ARBA" id="ARBA00022490"/>
    </source>
</evidence>
<sequence>MSSCRATFGEDGPDFQKAGKSGGMSGFERAKEVYAETGVDAEAAIQEALKTSISIHCWQADDVAGFEVHEGAKDSGGIMATGNYPGRARNVDEVRADYEQVLRLVPGTHRANLHASYADTAGKAVSRDRLGLEHFASWIDWANDLGIKLDFNPTYFGHPLAASGFTLSHADAAVREFWIRHGVASRHIAGGIAAAQGSECVNNHWVPDGAKDSPADRWSPRARLLESFDEVLREPVDGCTDAVESKLFGLGSEDYVVGSFEFYSSYALSRKKLFCLDMGHFHPTESVADKLSALLQFHDRLLLHTSRPMRWDSDHVVIFNDDLKAVFLELARGNALHRAVVALDFFDASINRIAAYVIGIRATRKAILYGLLDPQTQLKQYESEGKLAQKLGLMEEAKTLPFGEIWDELCRRADVPVGRAWIADVEKYEEGTLSRRV</sequence>
<comment type="subcellular location">
    <subcellularLocation>
        <location evidence="6">Cytoplasm</location>
    </subcellularLocation>
</comment>
<dbReference type="KEGG" id="fgi:OP10G_4454"/>
<comment type="similarity">
    <text evidence="6">Belongs to the rhamnose isomerase family.</text>
</comment>
<keyword evidence="9" id="KW-1185">Reference proteome</keyword>
<accession>A0A068NWS4</accession>
<keyword evidence="3 6" id="KW-0464">Manganese</keyword>
<dbReference type="HOGENOM" id="CLU_052790_0_0_0"/>
<dbReference type="Pfam" id="PF06134">
    <property type="entry name" value="RhaA"/>
    <property type="match status" value="1"/>
</dbReference>
<dbReference type="GO" id="GO:0019301">
    <property type="term" value="P:rhamnose catabolic process"/>
    <property type="evidence" value="ECO:0007669"/>
    <property type="project" value="UniProtKB-UniRule"/>
</dbReference>
<dbReference type="eggNOG" id="COG4806">
    <property type="taxonomic scope" value="Bacteria"/>
</dbReference>
<dbReference type="EMBL" id="CP007139">
    <property type="protein sequence ID" value="AIE87822.1"/>
    <property type="molecule type" value="Genomic_DNA"/>
</dbReference>
<keyword evidence="2 6" id="KW-0479">Metal-binding</keyword>
<feature type="region of interest" description="Disordered" evidence="7">
    <location>
        <begin position="1"/>
        <end position="23"/>
    </location>
</feature>
<dbReference type="STRING" id="661478.OP10G_4454"/>
<dbReference type="Gene3D" id="3.20.20.150">
    <property type="entry name" value="Divalent-metal-dependent TIM barrel enzymes"/>
    <property type="match status" value="1"/>
</dbReference>
<organism evidence="8 9">
    <name type="scientific">Fimbriimonas ginsengisoli Gsoil 348</name>
    <dbReference type="NCBI Taxonomy" id="661478"/>
    <lineage>
        <taxon>Bacteria</taxon>
        <taxon>Bacillati</taxon>
        <taxon>Armatimonadota</taxon>
        <taxon>Fimbriimonadia</taxon>
        <taxon>Fimbriimonadales</taxon>
        <taxon>Fimbriimonadaceae</taxon>
        <taxon>Fimbriimonas</taxon>
    </lineage>
</organism>
<evidence type="ECO:0000313" key="8">
    <source>
        <dbReference type="EMBL" id="AIE87822.1"/>
    </source>
</evidence>
<dbReference type="InterPro" id="IPR050337">
    <property type="entry name" value="L-rhamnose_isomerase"/>
</dbReference>
<dbReference type="EC" id="5.3.1.14" evidence="6"/>
<evidence type="ECO:0000256" key="7">
    <source>
        <dbReference type="SAM" id="MobiDB-lite"/>
    </source>
</evidence>
<dbReference type="PANTHER" id="PTHR30268:SF0">
    <property type="entry name" value="L-RHAMNOSE ISOMERASE"/>
    <property type="match status" value="1"/>
</dbReference>
<protein>
    <recommendedName>
        <fullName evidence="6">L-rhamnose isomerase</fullName>
        <ecNumber evidence="6">5.3.1.14</ecNumber>
    </recommendedName>
</protein>
<dbReference type="Proteomes" id="UP000027982">
    <property type="component" value="Chromosome"/>
</dbReference>
<dbReference type="SUPFAM" id="SSF51658">
    <property type="entry name" value="Xylose isomerase-like"/>
    <property type="match status" value="1"/>
</dbReference>
<keyword evidence="4 6" id="KW-0413">Isomerase</keyword>
<reference evidence="8 9" key="1">
    <citation type="journal article" date="2014" name="PLoS ONE">
        <title>The first complete genome sequence of the class fimbriimonadia in the phylum armatimonadetes.</title>
        <authorList>
            <person name="Hu Z.Y."/>
            <person name="Wang Y.Z."/>
            <person name="Im W.T."/>
            <person name="Wang S.Y."/>
            <person name="Zhao G.P."/>
            <person name="Zheng H.J."/>
            <person name="Quan Z.X."/>
        </authorList>
    </citation>
    <scope>NUCLEOTIDE SEQUENCE [LARGE SCALE GENOMIC DNA]</scope>
    <source>
        <strain evidence="8">Gsoil 348</strain>
    </source>
</reference>
<gene>
    <name evidence="6" type="primary">rhaA</name>
    <name evidence="8" type="ORF">OP10G_4454</name>
</gene>
<dbReference type="UniPathway" id="UPA00541">
    <property type="reaction ID" value="UER00601"/>
</dbReference>
<evidence type="ECO:0000256" key="5">
    <source>
        <dbReference type="ARBA" id="ARBA00023308"/>
    </source>
</evidence>
<feature type="binding site" evidence="6">
    <location>
        <position position="280"/>
    </location>
    <ligand>
        <name>Mn(2+)</name>
        <dbReference type="ChEBI" id="CHEBI:29035"/>
    </ligand>
</feature>
<evidence type="ECO:0000313" key="9">
    <source>
        <dbReference type="Proteomes" id="UP000027982"/>
    </source>
</evidence>
<evidence type="ECO:0000256" key="6">
    <source>
        <dbReference type="HAMAP-Rule" id="MF_00541"/>
    </source>
</evidence>
<comment type="catalytic activity">
    <reaction evidence="6">
        <text>L-rhamnopyranose = L-rhamnulose</text>
        <dbReference type="Rhea" id="RHEA:23160"/>
        <dbReference type="ChEBI" id="CHEBI:17897"/>
        <dbReference type="ChEBI" id="CHEBI:62346"/>
        <dbReference type="EC" id="5.3.1.14"/>
    </reaction>
</comment>
<comment type="pathway">
    <text evidence="6">Carbohydrate degradation; L-rhamnose degradation; glycerone phosphate from L-rhamnose: step 1/3.</text>
</comment>
<proteinExistence type="inferred from homology"/>
<evidence type="ECO:0000256" key="4">
    <source>
        <dbReference type="ARBA" id="ARBA00023235"/>
    </source>
</evidence>
<dbReference type="GO" id="GO:0030145">
    <property type="term" value="F:manganese ion binding"/>
    <property type="evidence" value="ECO:0007669"/>
    <property type="project" value="UniProtKB-UniRule"/>
</dbReference>
<dbReference type="GO" id="GO:0008740">
    <property type="term" value="F:L-rhamnose isomerase activity"/>
    <property type="evidence" value="ECO:0007669"/>
    <property type="project" value="UniProtKB-UniRule"/>
</dbReference>
<dbReference type="PANTHER" id="PTHR30268">
    <property type="entry name" value="L-RHAMNOSE ISOMERASE"/>
    <property type="match status" value="1"/>
</dbReference>
<dbReference type="AlphaFoldDB" id="A0A068NWS4"/>
<comment type="function">
    <text evidence="6">Catalyzes the interconversion of L-rhamnose and L-rhamnulose.</text>
</comment>